<dbReference type="Pfam" id="PF13665">
    <property type="entry name" value="Tox-PAAR-like"/>
    <property type="match status" value="1"/>
</dbReference>
<name>A0A157ZZA4_9BURK</name>
<organism evidence="1 2">
    <name type="scientific">Caballeronia ptereochthonis</name>
    <dbReference type="NCBI Taxonomy" id="1777144"/>
    <lineage>
        <taxon>Bacteria</taxon>
        <taxon>Pseudomonadati</taxon>
        <taxon>Pseudomonadota</taxon>
        <taxon>Betaproteobacteria</taxon>
        <taxon>Burkholderiales</taxon>
        <taxon>Burkholderiaceae</taxon>
        <taxon>Caballeronia</taxon>
    </lineage>
</organism>
<gene>
    <name evidence="1" type="ORF">AWB83_01173</name>
</gene>
<dbReference type="EMBL" id="FCOB02000004">
    <property type="protein sequence ID" value="SAK50766.1"/>
    <property type="molecule type" value="Genomic_DNA"/>
</dbReference>
<keyword evidence="2" id="KW-1185">Reference proteome</keyword>
<dbReference type="RefSeq" id="WP_208636713.1">
    <property type="nucleotide sequence ID" value="NZ_FCOB02000004.1"/>
</dbReference>
<comment type="caution">
    <text evidence="1">The sequence shown here is derived from an EMBL/GenBank/DDBJ whole genome shotgun (WGS) entry which is preliminary data.</text>
</comment>
<dbReference type="CDD" id="cd14740">
    <property type="entry name" value="PAAR_4"/>
    <property type="match status" value="1"/>
</dbReference>
<dbReference type="STRING" id="1777144.AWB83_01173"/>
<sequence length="306" mass="32525">MANQVFANGNEVSCKAAQGKSIACTPDVCMTPPENPATPPGVPVPYPNTAMAGDTSDGSSSVVISSQEVMLKNKSYFKKSTGDEAGSAAKKGVVTSVNTGKAYFIVWSMDVKVEGENVVRHGDLTTHNHASTIFNGGTVTYLDEMTRDEMPEGCRKAEAAQRAAERALSPSAKAKESRVTAGGYFESSGTNMSMMAASNVSRSMIKRSPYKYEGFEGGISSGGRSRVTCGGKKHQYRREPYSPPYCDAEAKIIEGLFRKTGGSPSGTLYLKVVGLPVCCDCQKLIACAGEHIKIKVCPPAAREECE</sequence>
<dbReference type="AlphaFoldDB" id="A0A157ZZA4"/>
<reference evidence="1" key="1">
    <citation type="submission" date="2016-01" db="EMBL/GenBank/DDBJ databases">
        <authorList>
            <person name="Peeters C."/>
        </authorList>
    </citation>
    <scope>NUCLEOTIDE SEQUENCE [LARGE SCALE GENOMIC DNA]</scope>
    <source>
        <strain evidence="1">LMG 29326</strain>
    </source>
</reference>
<protein>
    <submittedName>
        <fullName evidence="1">PF13665 domain protein</fullName>
    </submittedName>
</protein>
<dbReference type="Proteomes" id="UP000054978">
    <property type="component" value="Unassembled WGS sequence"/>
</dbReference>
<accession>A0A157ZZA4</accession>
<evidence type="ECO:0000313" key="2">
    <source>
        <dbReference type="Proteomes" id="UP000054978"/>
    </source>
</evidence>
<evidence type="ECO:0000313" key="1">
    <source>
        <dbReference type="EMBL" id="SAK50766.1"/>
    </source>
</evidence>
<proteinExistence type="predicted"/>